<gene>
    <name evidence="9" type="primary">EGR_03639</name>
    <name evidence="7" type="ORF">EgrG_000706500</name>
</gene>
<dbReference type="GO" id="GO:0016010">
    <property type="term" value="C:dystrophin-associated glycoprotein complex"/>
    <property type="evidence" value="ECO:0007669"/>
    <property type="project" value="TreeGrafter"/>
</dbReference>
<comment type="similarity">
    <text evidence="2">Belongs to the syntrophin family.</text>
</comment>
<dbReference type="Gene3D" id="2.30.29.30">
    <property type="entry name" value="Pleckstrin-homology domain (PH domain)/Phosphotyrosine-binding domain (PTB)"/>
    <property type="match status" value="1"/>
</dbReference>
<dbReference type="GO" id="GO:0005856">
    <property type="term" value="C:cytoskeleton"/>
    <property type="evidence" value="ECO:0007669"/>
    <property type="project" value="UniProtKB-SubCell"/>
</dbReference>
<dbReference type="InterPro" id="IPR036034">
    <property type="entry name" value="PDZ_sf"/>
</dbReference>
<sequence>MDYNAGYRLRLFSGRSWIKVQSTLLADGLLLTPLQNSIEFSELWNQNLCKNKIGKEESEVVCIAKGETCGLGVSIKGGREFGTPVIISKVFKGMAADQSKQLKVGDVILSVNGENMRMASHNEAVKALKKAGPNICLEIRPLRRIASFVSKLRLQSKCLPSPPGFTFPTTTMTSISTASGPSQKRIQIPLSLAYVARRRHRPGSGEECAIDDEAPCCCIEIFSPDLTQSCLFCAGSHQLASVWFKSLSRHISILNQLHLQQIMRVLPHFQFRKIGWVLELDKLIDDDSDSCLTDLDNPFQIPSTCASSEITWQPVFLVVTDRLLLVFSQAPQSPSEWSLPSVSVALIATRVVVEPSLSTNKESPASLGHMPHFEQTSLCFTVRTGRRCGVESHTFAAPTSSELKSWLEAVTQSTEEALDAMPQLTITCRWRGLDALLVLHRFVGIYLFRAVALTTAQIPQFLWYFPFEHVSSTADDGKCRLWITFNRDLVQELELPGGAKPVVFVLLNILSMKLLDINNFG</sequence>
<reference evidence="7" key="2">
    <citation type="submission" date="2014-06" db="EMBL/GenBank/DDBJ databases">
        <authorList>
            <person name="Aslett M."/>
        </authorList>
    </citation>
    <scope>NUCLEOTIDE SEQUENCE</scope>
</reference>
<evidence type="ECO:0000256" key="4">
    <source>
        <dbReference type="ARBA" id="ARBA00023212"/>
    </source>
</evidence>
<dbReference type="Proteomes" id="UP000492820">
    <property type="component" value="Unassembled WGS sequence"/>
</dbReference>
<protein>
    <submittedName>
        <fullName evidence="7 9">Beta 1 syntrophin</fullName>
    </submittedName>
</protein>
<dbReference type="PANTHER" id="PTHR10554:SF12">
    <property type="entry name" value="IP02644P"/>
    <property type="match status" value="1"/>
</dbReference>
<evidence type="ECO:0000256" key="2">
    <source>
        <dbReference type="ARBA" id="ARBA00010798"/>
    </source>
</evidence>
<evidence type="ECO:0000256" key="1">
    <source>
        <dbReference type="ARBA" id="ARBA00004245"/>
    </source>
</evidence>
<dbReference type="EMBL" id="LK028588">
    <property type="protein sequence ID" value="CDS23057.1"/>
    <property type="molecule type" value="Genomic_DNA"/>
</dbReference>
<dbReference type="PROSITE" id="PS50003">
    <property type="entry name" value="PH_DOMAIN"/>
    <property type="match status" value="1"/>
</dbReference>
<evidence type="ECO:0000313" key="9">
    <source>
        <dbReference type="WBParaSite" id="EgrG_000706500"/>
    </source>
</evidence>
<dbReference type="PANTHER" id="PTHR10554">
    <property type="entry name" value="SYNTROPHIN"/>
    <property type="match status" value="1"/>
</dbReference>
<dbReference type="PROSITE" id="PS50106">
    <property type="entry name" value="PDZ"/>
    <property type="match status" value="1"/>
</dbReference>
<dbReference type="SUPFAM" id="SSF50729">
    <property type="entry name" value="PH domain-like"/>
    <property type="match status" value="2"/>
</dbReference>
<feature type="domain" description="PDZ" evidence="6">
    <location>
        <begin position="60"/>
        <end position="143"/>
    </location>
</feature>
<dbReference type="AlphaFoldDB" id="A0A068WZG2"/>
<dbReference type="InterPro" id="IPR001849">
    <property type="entry name" value="PH_domain"/>
</dbReference>
<feature type="domain" description="PH" evidence="5">
    <location>
        <begin position="311"/>
        <end position="415"/>
    </location>
</feature>
<dbReference type="Gene3D" id="2.30.42.10">
    <property type="match status" value="1"/>
</dbReference>
<evidence type="ECO:0000313" key="7">
    <source>
        <dbReference type="EMBL" id="CDS23057.1"/>
    </source>
</evidence>
<dbReference type="Pfam" id="PF00169">
    <property type="entry name" value="PH"/>
    <property type="match status" value="1"/>
</dbReference>
<dbReference type="Pfam" id="PF00595">
    <property type="entry name" value="PDZ"/>
    <property type="match status" value="1"/>
</dbReference>
<dbReference type="OrthoDB" id="409749at2759"/>
<proteinExistence type="inferred from homology"/>
<dbReference type="Pfam" id="PF23012">
    <property type="entry name" value="Syntrophin_4th"/>
    <property type="match status" value="1"/>
</dbReference>
<evidence type="ECO:0000259" key="6">
    <source>
        <dbReference type="PROSITE" id="PS50106"/>
    </source>
</evidence>
<reference evidence="7 8" key="1">
    <citation type="journal article" date="2013" name="Nature">
        <title>The genomes of four tapeworm species reveal adaptations to parasitism.</title>
        <authorList>
            <person name="Tsai I.J."/>
            <person name="Zarowiecki M."/>
            <person name="Holroyd N."/>
            <person name="Garciarrubio A."/>
            <person name="Sanchez-Flores A."/>
            <person name="Brooks K.L."/>
            <person name="Tracey A."/>
            <person name="Bobes R.J."/>
            <person name="Fragoso G."/>
            <person name="Sciutto E."/>
            <person name="Aslett M."/>
            <person name="Beasley H."/>
            <person name="Bennett H.M."/>
            <person name="Cai J."/>
            <person name="Camicia F."/>
            <person name="Clark R."/>
            <person name="Cucher M."/>
            <person name="De Silva N."/>
            <person name="Day T.A."/>
            <person name="Deplazes P."/>
            <person name="Estrada K."/>
            <person name="Fernandez C."/>
            <person name="Holland P.W."/>
            <person name="Hou J."/>
            <person name="Hu S."/>
            <person name="Huckvale T."/>
            <person name="Hung S.S."/>
            <person name="Kamenetzky L."/>
            <person name="Keane J.A."/>
            <person name="Kiss F."/>
            <person name="Koziol U."/>
            <person name="Lambert O."/>
            <person name="Liu K."/>
            <person name="Luo X."/>
            <person name="Luo Y."/>
            <person name="Macchiaroli N."/>
            <person name="Nichol S."/>
            <person name="Paps J."/>
            <person name="Parkinson J."/>
            <person name="Pouchkina-Stantcheva N."/>
            <person name="Riddiford N."/>
            <person name="Rosenzvit M."/>
            <person name="Salinas G."/>
            <person name="Wasmuth J.D."/>
            <person name="Zamanian M."/>
            <person name="Zheng Y."/>
            <person name="Cai X."/>
            <person name="Soberon X."/>
            <person name="Olson P.D."/>
            <person name="Laclette J.P."/>
            <person name="Brehm K."/>
            <person name="Berriman M."/>
            <person name="Garciarrubio A."/>
            <person name="Bobes R.J."/>
            <person name="Fragoso G."/>
            <person name="Sanchez-Flores A."/>
            <person name="Estrada K."/>
            <person name="Cevallos M.A."/>
            <person name="Morett E."/>
            <person name="Gonzalez V."/>
            <person name="Portillo T."/>
            <person name="Ochoa-Leyva A."/>
            <person name="Jose M.V."/>
            <person name="Sciutto E."/>
            <person name="Landa A."/>
            <person name="Jimenez L."/>
            <person name="Valdes V."/>
            <person name="Carrero J.C."/>
            <person name="Larralde C."/>
            <person name="Morales-Montor J."/>
            <person name="Limon-Lason J."/>
            <person name="Soberon X."/>
            <person name="Laclette J.P."/>
        </authorList>
    </citation>
    <scope>NUCLEOTIDE SEQUENCE [LARGE SCALE GENOMIC DNA]</scope>
</reference>
<name>A0A068WZG2_ECHGR</name>
<dbReference type="CDD" id="cd00821">
    <property type="entry name" value="PH"/>
    <property type="match status" value="1"/>
</dbReference>
<dbReference type="InterPro" id="IPR015482">
    <property type="entry name" value="Syntrophin"/>
</dbReference>
<evidence type="ECO:0000313" key="8">
    <source>
        <dbReference type="Proteomes" id="UP000492820"/>
    </source>
</evidence>
<dbReference type="InterPro" id="IPR001478">
    <property type="entry name" value="PDZ"/>
</dbReference>
<organism evidence="7">
    <name type="scientific">Echinococcus granulosus</name>
    <name type="common">Hydatid tapeworm</name>
    <dbReference type="NCBI Taxonomy" id="6210"/>
    <lineage>
        <taxon>Eukaryota</taxon>
        <taxon>Metazoa</taxon>
        <taxon>Spiralia</taxon>
        <taxon>Lophotrochozoa</taxon>
        <taxon>Platyhelminthes</taxon>
        <taxon>Cestoda</taxon>
        <taxon>Eucestoda</taxon>
        <taxon>Cyclophyllidea</taxon>
        <taxon>Taeniidae</taxon>
        <taxon>Echinococcus</taxon>
        <taxon>Echinococcus granulosus group</taxon>
    </lineage>
</organism>
<dbReference type="GO" id="GO:0005198">
    <property type="term" value="F:structural molecule activity"/>
    <property type="evidence" value="ECO:0007669"/>
    <property type="project" value="InterPro"/>
</dbReference>
<dbReference type="SMART" id="SM00233">
    <property type="entry name" value="PH"/>
    <property type="match status" value="2"/>
</dbReference>
<dbReference type="InterPro" id="IPR055108">
    <property type="entry name" value="Syntrophin_4th"/>
</dbReference>
<evidence type="ECO:0000259" key="5">
    <source>
        <dbReference type="PROSITE" id="PS50003"/>
    </source>
</evidence>
<accession>A0A068WZG2</accession>
<dbReference type="WBParaSite" id="EgrG_000706500">
    <property type="protein sequence ID" value="EgrG_000706500"/>
    <property type="gene ID" value="EgrG_000706500"/>
</dbReference>
<reference evidence="9" key="3">
    <citation type="submission" date="2020-10" db="UniProtKB">
        <authorList>
            <consortium name="WormBaseParasite"/>
        </authorList>
    </citation>
    <scope>IDENTIFICATION</scope>
</reference>
<dbReference type="InterPro" id="IPR011993">
    <property type="entry name" value="PH-like_dom_sf"/>
</dbReference>
<comment type="subcellular location">
    <subcellularLocation>
        <location evidence="1">Cytoplasm</location>
        <location evidence="1">Cytoskeleton</location>
    </subcellularLocation>
</comment>
<keyword evidence="3" id="KW-0963">Cytoplasm</keyword>
<dbReference type="SMART" id="SM00228">
    <property type="entry name" value="PDZ"/>
    <property type="match status" value="1"/>
</dbReference>
<evidence type="ECO:0000256" key="3">
    <source>
        <dbReference type="ARBA" id="ARBA00022490"/>
    </source>
</evidence>
<keyword evidence="4" id="KW-0206">Cytoskeleton</keyword>
<dbReference type="SUPFAM" id="SSF50156">
    <property type="entry name" value="PDZ domain-like"/>
    <property type="match status" value="1"/>
</dbReference>